<keyword evidence="2" id="KW-1185">Reference proteome</keyword>
<organism evidence="1 2">
    <name type="scientific">Alteromonas arenosi</name>
    <dbReference type="NCBI Taxonomy" id="3055817"/>
    <lineage>
        <taxon>Bacteria</taxon>
        <taxon>Pseudomonadati</taxon>
        <taxon>Pseudomonadota</taxon>
        <taxon>Gammaproteobacteria</taxon>
        <taxon>Alteromonadales</taxon>
        <taxon>Alteromonadaceae</taxon>
        <taxon>Alteromonas/Salinimonas group</taxon>
        <taxon>Alteromonas</taxon>
    </lineage>
</organism>
<sequence length="308" mass="36330">MVPLTAQANDAQDNESELAVPQPVPIHEPQWFDQWHMNFEDAMNNTARSIDNFFALSGDSSHEDATASGRVRLGWEPRSRDFAEMDLRFRIRVRLPALKNRVDLLLTDDEDDLQENSVKATRNDQLGRRDQATLALRFRHSPDAKLSHRIGAGRRDQVFVKSRYRDSHDFNAEMGIFYDAEIYYYSRDQLGGELGLSYQHLLSEHSLARLNNRYYYRDNTNDWRWRHEAQYLSQVSDTSAYIYTLFVEGLSRPNMHTEQVFLSARWRTNPTREWLYYEVEPFVLWLKEEDFKPSFGVALRLEVFYGKI</sequence>
<proteinExistence type="predicted"/>
<reference evidence="1 2" key="1">
    <citation type="submission" date="2023-06" db="EMBL/GenBank/DDBJ databases">
        <title>Alteromonas sp. ASW11-36 isolated from intertidal sand.</title>
        <authorList>
            <person name="Li Y."/>
        </authorList>
    </citation>
    <scope>NUCLEOTIDE SEQUENCE [LARGE SCALE GENOMIC DNA]</scope>
    <source>
        <strain evidence="1 2">ASW11-36</strain>
    </source>
</reference>
<dbReference type="EMBL" id="JAUCBP010000011">
    <property type="protein sequence ID" value="MDM7861570.1"/>
    <property type="molecule type" value="Genomic_DNA"/>
</dbReference>
<accession>A0ABT7SZI2</accession>
<dbReference type="RefSeq" id="WP_434532986.1">
    <property type="nucleotide sequence ID" value="NZ_JAUCBP010000011.1"/>
</dbReference>
<dbReference type="Proteomes" id="UP001234343">
    <property type="component" value="Unassembled WGS sequence"/>
</dbReference>
<evidence type="ECO:0008006" key="3">
    <source>
        <dbReference type="Google" id="ProtNLM"/>
    </source>
</evidence>
<name>A0ABT7SZI2_9ALTE</name>
<evidence type="ECO:0000313" key="1">
    <source>
        <dbReference type="EMBL" id="MDM7861570.1"/>
    </source>
</evidence>
<gene>
    <name evidence="1" type="ORF">QTP81_13295</name>
</gene>
<evidence type="ECO:0000313" key="2">
    <source>
        <dbReference type="Proteomes" id="UP001234343"/>
    </source>
</evidence>
<protein>
    <recommendedName>
        <fullName evidence="3">DUF3570 domain-containing protein</fullName>
    </recommendedName>
</protein>
<comment type="caution">
    <text evidence="1">The sequence shown here is derived from an EMBL/GenBank/DDBJ whole genome shotgun (WGS) entry which is preliminary data.</text>
</comment>